<dbReference type="Gene3D" id="2.40.280.10">
    <property type="match status" value="1"/>
</dbReference>
<reference evidence="4" key="1">
    <citation type="journal article" date="2015" name="Nature">
        <title>Complex archaea that bridge the gap between prokaryotes and eukaryotes.</title>
        <authorList>
            <person name="Spang A."/>
            <person name="Saw J.H."/>
            <person name="Jorgensen S.L."/>
            <person name="Zaremba-Niedzwiedzka K."/>
            <person name="Martijn J."/>
            <person name="Lind A.E."/>
            <person name="van Eijk R."/>
            <person name="Schleper C."/>
            <person name="Guy L."/>
            <person name="Ettema T.J."/>
        </authorList>
    </citation>
    <scope>NUCLEOTIDE SEQUENCE</scope>
</reference>
<proteinExistence type="inferred from homology"/>
<dbReference type="GO" id="GO:0005829">
    <property type="term" value="C:cytosol"/>
    <property type="evidence" value="ECO:0007669"/>
    <property type="project" value="TreeGrafter"/>
</dbReference>
<accession>A0A0F9UBX0</accession>
<dbReference type="PROSITE" id="PS01317">
    <property type="entry name" value="SSRP"/>
    <property type="match status" value="1"/>
</dbReference>
<dbReference type="PANTHER" id="PTHR30308">
    <property type="entry name" value="TMRNA-BINDING COMPONENT OF TRANS-TRANSLATION TAGGING COMPLEX"/>
    <property type="match status" value="1"/>
</dbReference>
<dbReference type="NCBIfam" id="TIGR00086">
    <property type="entry name" value="smpB"/>
    <property type="match status" value="1"/>
</dbReference>
<dbReference type="InterPro" id="IPR023620">
    <property type="entry name" value="SmpB"/>
</dbReference>
<comment type="caution">
    <text evidence="4">The sequence shown here is derived from an EMBL/GenBank/DDBJ whole genome shotgun (WGS) entry which is preliminary data.</text>
</comment>
<feature type="compositionally biased region" description="Basic and acidic residues" evidence="3">
    <location>
        <begin position="152"/>
        <end position="165"/>
    </location>
</feature>
<organism evidence="4">
    <name type="scientific">marine sediment metagenome</name>
    <dbReference type="NCBI Taxonomy" id="412755"/>
    <lineage>
        <taxon>unclassified sequences</taxon>
        <taxon>metagenomes</taxon>
        <taxon>ecological metagenomes</taxon>
    </lineage>
</organism>
<dbReference type="GO" id="GO:0003723">
    <property type="term" value="F:RNA binding"/>
    <property type="evidence" value="ECO:0007669"/>
    <property type="project" value="UniProtKB-KW"/>
</dbReference>
<dbReference type="HAMAP" id="MF_00023">
    <property type="entry name" value="SmpB"/>
    <property type="match status" value="1"/>
</dbReference>
<gene>
    <name evidence="4" type="ORF">LCGC14_0285010</name>
</gene>
<evidence type="ECO:0008006" key="5">
    <source>
        <dbReference type="Google" id="ProtNLM"/>
    </source>
</evidence>
<dbReference type="EMBL" id="LAZR01000166">
    <property type="protein sequence ID" value="KKN84837.1"/>
    <property type="molecule type" value="Genomic_DNA"/>
</dbReference>
<dbReference type="CDD" id="cd09294">
    <property type="entry name" value="SmpB"/>
    <property type="match status" value="1"/>
</dbReference>
<evidence type="ECO:0000313" key="4">
    <source>
        <dbReference type="EMBL" id="KKN84837.1"/>
    </source>
</evidence>
<feature type="region of interest" description="Disordered" evidence="3">
    <location>
        <begin position="152"/>
        <end position="172"/>
    </location>
</feature>
<dbReference type="AlphaFoldDB" id="A0A0F9UBX0"/>
<dbReference type="InterPro" id="IPR000037">
    <property type="entry name" value="SsrA-bd_prot"/>
</dbReference>
<keyword evidence="1" id="KW-0963">Cytoplasm</keyword>
<dbReference type="InterPro" id="IPR020081">
    <property type="entry name" value="SsrA-bd_prot_CS"/>
</dbReference>
<dbReference type="NCBIfam" id="NF003843">
    <property type="entry name" value="PRK05422.1"/>
    <property type="match status" value="1"/>
</dbReference>
<name>A0A0F9UBX0_9ZZZZ</name>
<sequence length="172" mass="20184">MTKAHLRAVYPMAKKDKQPKRPHGVRIKNRRAWRDFHIEAKVECGIELLGTEVKSLRAGQVKIDEAHARVKRGELFLIGANFALYPQAAPGMQHVPTRERKLLLHRRQINEIEAHVRQKGRTVVPLEVYFKRGWAKCVLGLAVGKRQFDKRADLKKREQEREMSRHMRRSRR</sequence>
<protein>
    <recommendedName>
        <fullName evidence="5">SsrA-binding protein</fullName>
    </recommendedName>
</protein>
<evidence type="ECO:0000256" key="3">
    <source>
        <dbReference type="SAM" id="MobiDB-lite"/>
    </source>
</evidence>
<evidence type="ECO:0000256" key="1">
    <source>
        <dbReference type="ARBA" id="ARBA00022490"/>
    </source>
</evidence>
<keyword evidence="2" id="KW-0694">RNA-binding</keyword>
<dbReference type="PANTHER" id="PTHR30308:SF2">
    <property type="entry name" value="SSRA-BINDING PROTEIN"/>
    <property type="match status" value="1"/>
</dbReference>
<evidence type="ECO:0000256" key="2">
    <source>
        <dbReference type="ARBA" id="ARBA00022884"/>
    </source>
</evidence>
<dbReference type="GO" id="GO:0070930">
    <property type="term" value="P:trans-translation-dependent protein tagging"/>
    <property type="evidence" value="ECO:0007669"/>
    <property type="project" value="TreeGrafter"/>
</dbReference>
<dbReference type="Pfam" id="PF01668">
    <property type="entry name" value="SmpB"/>
    <property type="match status" value="1"/>
</dbReference>
<dbReference type="SUPFAM" id="SSF74982">
    <property type="entry name" value="Small protein B (SmpB)"/>
    <property type="match status" value="1"/>
</dbReference>